<name>A0A4U5M1H3_STECR</name>
<organism evidence="1 2">
    <name type="scientific">Steinernema carpocapsae</name>
    <name type="common">Entomopathogenic nematode</name>
    <dbReference type="NCBI Taxonomy" id="34508"/>
    <lineage>
        <taxon>Eukaryota</taxon>
        <taxon>Metazoa</taxon>
        <taxon>Ecdysozoa</taxon>
        <taxon>Nematoda</taxon>
        <taxon>Chromadorea</taxon>
        <taxon>Rhabditida</taxon>
        <taxon>Tylenchina</taxon>
        <taxon>Panagrolaimomorpha</taxon>
        <taxon>Strongyloidoidea</taxon>
        <taxon>Steinernematidae</taxon>
        <taxon>Steinernema</taxon>
    </lineage>
</organism>
<dbReference type="EMBL" id="AZBU02000010">
    <property type="protein sequence ID" value="TKR62482.1"/>
    <property type="molecule type" value="Genomic_DNA"/>
</dbReference>
<gene>
    <name evidence="1" type="ORF">L596_026434</name>
</gene>
<evidence type="ECO:0000313" key="1">
    <source>
        <dbReference type="EMBL" id="TKR62482.1"/>
    </source>
</evidence>
<reference evidence="1 2" key="1">
    <citation type="journal article" date="2015" name="Genome Biol.">
        <title>Comparative genomics of Steinernema reveals deeply conserved gene regulatory networks.</title>
        <authorList>
            <person name="Dillman A.R."/>
            <person name="Macchietto M."/>
            <person name="Porter C.F."/>
            <person name="Rogers A."/>
            <person name="Williams B."/>
            <person name="Antoshechkin I."/>
            <person name="Lee M.M."/>
            <person name="Goodwin Z."/>
            <person name="Lu X."/>
            <person name="Lewis E.E."/>
            <person name="Goodrich-Blair H."/>
            <person name="Stock S.P."/>
            <person name="Adams B.J."/>
            <person name="Sternberg P.W."/>
            <person name="Mortazavi A."/>
        </authorList>
    </citation>
    <scope>NUCLEOTIDE SEQUENCE [LARGE SCALE GENOMIC DNA]</scope>
    <source>
        <strain evidence="1 2">ALL</strain>
    </source>
</reference>
<accession>A0A4U5M1H3</accession>
<sequence>MTTDHQHRCVAFVAQSRHTSNASPAFTCAYCSVPMEAASFSSCLTREDFLIIQSFLPISDVVRLASLYNREWLSATRKTISDRTEVLGSLIEIHESELRGHQGIQLGEYIRLDSGKYRPIRELQELSPRHLKHLTELQFKPIHSSKYFPIPEGACTSSAPSESSATQSGSRNHCPLLASILKTWKLIFVASVTSSLRRPSAEFSLRQSSAV</sequence>
<evidence type="ECO:0000313" key="2">
    <source>
        <dbReference type="Proteomes" id="UP000298663"/>
    </source>
</evidence>
<keyword evidence="2" id="KW-1185">Reference proteome</keyword>
<protein>
    <submittedName>
        <fullName evidence="1">Uncharacterized protein</fullName>
    </submittedName>
</protein>
<dbReference type="Proteomes" id="UP000298663">
    <property type="component" value="Unassembled WGS sequence"/>
</dbReference>
<dbReference type="AlphaFoldDB" id="A0A4U5M1H3"/>
<proteinExistence type="predicted"/>
<comment type="caution">
    <text evidence="1">The sequence shown here is derived from an EMBL/GenBank/DDBJ whole genome shotgun (WGS) entry which is preliminary data.</text>
</comment>
<reference evidence="1 2" key="2">
    <citation type="journal article" date="2019" name="G3 (Bethesda)">
        <title>Hybrid Assembly of the Genome of the Entomopathogenic Nematode Steinernema carpocapsae Identifies the X-Chromosome.</title>
        <authorList>
            <person name="Serra L."/>
            <person name="Macchietto M."/>
            <person name="Macias-Munoz A."/>
            <person name="McGill C.J."/>
            <person name="Rodriguez I.M."/>
            <person name="Rodriguez B."/>
            <person name="Murad R."/>
            <person name="Mortazavi A."/>
        </authorList>
    </citation>
    <scope>NUCLEOTIDE SEQUENCE [LARGE SCALE GENOMIC DNA]</scope>
    <source>
        <strain evidence="1 2">ALL</strain>
    </source>
</reference>